<reference evidence="4" key="1">
    <citation type="journal article" date="2019" name="Int. J. Syst. Evol. Microbiol.">
        <title>The Global Catalogue of Microorganisms (GCM) 10K type strain sequencing project: providing services to taxonomists for standard genome sequencing and annotation.</title>
        <authorList>
            <consortium name="The Broad Institute Genomics Platform"/>
            <consortium name="The Broad Institute Genome Sequencing Center for Infectious Disease"/>
            <person name="Wu L."/>
            <person name="Ma J."/>
        </authorList>
    </citation>
    <scope>NUCLEOTIDE SEQUENCE [LARGE SCALE GENOMIC DNA]</scope>
    <source>
        <strain evidence="4">JCM 11650</strain>
    </source>
</reference>
<evidence type="ECO:0000256" key="1">
    <source>
        <dbReference type="ARBA" id="ARBA00022603"/>
    </source>
</evidence>
<name>A0ABV9GXF8_9BURK</name>
<dbReference type="Proteomes" id="UP001595967">
    <property type="component" value="Unassembled WGS sequence"/>
</dbReference>
<dbReference type="SUPFAM" id="SSF53335">
    <property type="entry name" value="S-adenosyl-L-methionine-dependent methyltransferases"/>
    <property type="match status" value="1"/>
</dbReference>
<dbReference type="InterPro" id="IPR004398">
    <property type="entry name" value="RNA_MeTrfase_RsmD"/>
</dbReference>
<gene>
    <name evidence="3" type="primary">rsmD</name>
    <name evidence="3" type="ORF">ACFO3A_11440</name>
</gene>
<comment type="caution">
    <text evidence="3">The sequence shown here is derived from an EMBL/GenBank/DDBJ whole genome shotgun (WGS) entry which is preliminary data.</text>
</comment>
<dbReference type="GO" id="GO:0052913">
    <property type="term" value="F:16S rRNA (guanine(966)-N(2))-methyltransferase activity"/>
    <property type="evidence" value="ECO:0007669"/>
    <property type="project" value="UniProtKB-EC"/>
</dbReference>
<keyword evidence="1 3" id="KW-0489">Methyltransferase</keyword>
<dbReference type="EMBL" id="JBHSEW010000009">
    <property type="protein sequence ID" value="MFC4622826.1"/>
    <property type="molecule type" value="Genomic_DNA"/>
</dbReference>
<evidence type="ECO:0000313" key="3">
    <source>
        <dbReference type="EMBL" id="MFC4622826.1"/>
    </source>
</evidence>
<organism evidence="3 4">
    <name type="scientific">Comamonas nitrativorans</name>
    <dbReference type="NCBI Taxonomy" id="108437"/>
    <lineage>
        <taxon>Bacteria</taxon>
        <taxon>Pseudomonadati</taxon>
        <taxon>Pseudomonadota</taxon>
        <taxon>Betaproteobacteria</taxon>
        <taxon>Burkholderiales</taxon>
        <taxon>Comamonadaceae</taxon>
        <taxon>Comamonas</taxon>
    </lineage>
</organism>
<keyword evidence="4" id="KW-1185">Reference proteome</keyword>
<evidence type="ECO:0000256" key="2">
    <source>
        <dbReference type="ARBA" id="ARBA00022679"/>
    </source>
</evidence>
<dbReference type="NCBIfam" id="TIGR00095">
    <property type="entry name" value="16S rRNA (guanine(966)-N(2))-methyltransferase RsmD"/>
    <property type="match status" value="1"/>
</dbReference>
<accession>A0ABV9GXF8</accession>
<dbReference type="PANTHER" id="PTHR43542">
    <property type="entry name" value="METHYLTRANSFERASE"/>
    <property type="match status" value="1"/>
</dbReference>
<keyword evidence="2 3" id="KW-0808">Transferase</keyword>
<dbReference type="CDD" id="cd02440">
    <property type="entry name" value="AdoMet_MTases"/>
    <property type="match status" value="1"/>
</dbReference>
<protein>
    <submittedName>
        <fullName evidence="3">16S rRNA (Guanine(966)-N(2))-methyltransferase RsmD</fullName>
        <ecNumber evidence="3">2.1.1.171</ecNumber>
    </submittedName>
</protein>
<sequence length="238" mass="25907">MSRNRVRTLEEALAMEARFKKIQERQLAEIATAKALKVAKNTSHPAQGATKGRAGEVRIIGGQWRRSKLGVARRPGLRPTPDRVRETLFNWLGQDLTGWRCLDAFAGTGALGFEAASRGAQQVRLVEQDAGLAQQLERISTQLGAQAAVQVQRGDGIAALNASAPGHWHAIFIDPPFGIDSLFVPALQAAAQVLAHDGFIYLEAPQAWDEVQLAPLGLTRYRYLKAGAVHAHLLQKPN</sequence>
<dbReference type="RefSeq" id="WP_377726438.1">
    <property type="nucleotide sequence ID" value="NZ_JBHSEW010000009.1"/>
</dbReference>
<dbReference type="PANTHER" id="PTHR43542:SF1">
    <property type="entry name" value="METHYLTRANSFERASE"/>
    <property type="match status" value="1"/>
</dbReference>
<dbReference type="Gene3D" id="3.40.50.150">
    <property type="entry name" value="Vaccinia Virus protein VP39"/>
    <property type="match status" value="1"/>
</dbReference>
<dbReference type="InterPro" id="IPR029063">
    <property type="entry name" value="SAM-dependent_MTases_sf"/>
</dbReference>
<evidence type="ECO:0000313" key="4">
    <source>
        <dbReference type="Proteomes" id="UP001595967"/>
    </source>
</evidence>
<dbReference type="EC" id="2.1.1.171" evidence="3"/>
<proteinExistence type="predicted"/>
<dbReference type="Pfam" id="PF03602">
    <property type="entry name" value="Cons_hypoth95"/>
    <property type="match status" value="1"/>
</dbReference>